<feature type="transmembrane region" description="Helical" evidence="7">
    <location>
        <begin position="291"/>
        <end position="310"/>
    </location>
</feature>
<evidence type="ECO:0000256" key="6">
    <source>
        <dbReference type="ARBA" id="ARBA00023136"/>
    </source>
</evidence>
<feature type="transmembrane region" description="Helical" evidence="7">
    <location>
        <begin position="228"/>
        <end position="252"/>
    </location>
</feature>
<evidence type="ECO:0000256" key="4">
    <source>
        <dbReference type="ARBA" id="ARBA00022692"/>
    </source>
</evidence>
<feature type="transmembrane region" description="Helical" evidence="7">
    <location>
        <begin position="136"/>
        <end position="157"/>
    </location>
</feature>
<keyword evidence="3" id="KW-1003">Cell membrane</keyword>
<feature type="transmembrane region" description="Helical" evidence="7">
    <location>
        <begin position="30"/>
        <end position="52"/>
    </location>
</feature>
<organism evidence="9 10">
    <name type="scientific">Pseudorhizobium tarimense</name>
    <dbReference type="NCBI Taxonomy" id="1079109"/>
    <lineage>
        <taxon>Bacteria</taxon>
        <taxon>Pseudomonadati</taxon>
        <taxon>Pseudomonadota</taxon>
        <taxon>Alphaproteobacteria</taxon>
        <taxon>Hyphomicrobiales</taxon>
        <taxon>Rhizobiaceae</taxon>
        <taxon>Rhizobium/Agrobacterium group</taxon>
        <taxon>Pseudorhizobium</taxon>
    </lineage>
</organism>
<dbReference type="RefSeq" id="WP_247244720.1">
    <property type="nucleotide sequence ID" value="NZ_JALJRA010000011.1"/>
</dbReference>
<keyword evidence="5 7" id="KW-1133">Transmembrane helix</keyword>
<comment type="similarity">
    <text evidence="2">Belongs to the acyltransferase 3 family.</text>
</comment>
<feature type="transmembrane region" description="Helical" evidence="7">
    <location>
        <begin position="110"/>
        <end position="129"/>
    </location>
</feature>
<dbReference type="Proteomes" id="UP001549031">
    <property type="component" value="Unassembled WGS sequence"/>
</dbReference>
<dbReference type="PANTHER" id="PTHR40074:SF4">
    <property type="entry name" value="INNER MEMBRANE PROTEIN YCFT"/>
    <property type="match status" value="1"/>
</dbReference>
<reference evidence="9 10" key="1">
    <citation type="submission" date="2024-06" db="EMBL/GenBank/DDBJ databases">
        <title>Genomic Encyclopedia of Type Strains, Phase IV (KMG-IV): sequencing the most valuable type-strain genomes for metagenomic binning, comparative biology and taxonomic classification.</title>
        <authorList>
            <person name="Goeker M."/>
        </authorList>
    </citation>
    <scope>NUCLEOTIDE SEQUENCE [LARGE SCALE GENOMIC DNA]</scope>
    <source>
        <strain evidence="9 10">DSM 105042</strain>
    </source>
</reference>
<keyword evidence="4 7" id="KW-0812">Transmembrane</keyword>
<gene>
    <name evidence="9" type="ORF">ABID21_003005</name>
</gene>
<dbReference type="PANTHER" id="PTHR40074">
    <property type="entry name" value="O-ACETYLTRANSFERASE WECH"/>
    <property type="match status" value="1"/>
</dbReference>
<comment type="caution">
    <text evidence="9">The sequence shown here is derived from an EMBL/GenBank/DDBJ whole genome shotgun (WGS) entry which is preliminary data.</text>
</comment>
<feature type="domain" description="Acyltransferase 3" evidence="8">
    <location>
        <begin position="2"/>
        <end position="309"/>
    </location>
</feature>
<evidence type="ECO:0000259" key="8">
    <source>
        <dbReference type="Pfam" id="PF01757"/>
    </source>
</evidence>
<comment type="subcellular location">
    <subcellularLocation>
        <location evidence="1">Cell membrane</location>
        <topology evidence="1">Multi-pass membrane protein</topology>
    </subcellularLocation>
</comment>
<evidence type="ECO:0000256" key="7">
    <source>
        <dbReference type="SAM" id="Phobius"/>
    </source>
</evidence>
<name>A0ABV2H8L2_9HYPH</name>
<evidence type="ECO:0000256" key="2">
    <source>
        <dbReference type="ARBA" id="ARBA00007400"/>
    </source>
</evidence>
<dbReference type="EMBL" id="JBEPLJ010000011">
    <property type="protein sequence ID" value="MET3586883.1"/>
    <property type="molecule type" value="Genomic_DNA"/>
</dbReference>
<keyword evidence="10" id="KW-1185">Reference proteome</keyword>
<feature type="transmembrane region" description="Helical" evidence="7">
    <location>
        <begin position="189"/>
        <end position="208"/>
    </location>
</feature>
<feature type="transmembrane region" description="Helical" evidence="7">
    <location>
        <begin position="163"/>
        <end position="182"/>
    </location>
</feature>
<sequence>MAKGLSIFLVVIMYCAASIGEDTGKTGFLHWTIAFAMPFRMPEFFLISGLFLSQVIDRSWRDYADRRAVHYIYFYALWASIHIILKIALAQHDLSDALTSLALATVEPYGVWWFIYMLAFFSLSSKLLHELKAPHWATLTCAAALQISSVHTGSYLIDQFAAYFVYFYAGYVFAPLLFQLASWTQTHRAAAAGILLIWALVNATLVFTPGFRLDPVHIQMGWAALPGLHLLAAFAGAIAIIIAASLLVGLPGTGWLRQLGAQSLVVYVAFVIPMGIARTLLLGIGLDEPNLLSLVVLAVALTSPLVLWWITEKVGIGVFLFERPGWAHLSGAAKRSRGPSSGPITAK</sequence>
<accession>A0ABV2H8L2</accession>
<dbReference type="Pfam" id="PF01757">
    <property type="entry name" value="Acyl_transf_3"/>
    <property type="match status" value="1"/>
</dbReference>
<evidence type="ECO:0000313" key="10">
    <source>
        <dbReference type="Proteomes" id="UP001549031"/>
    </source>
</evidence>
<protein>
    <submittedName>
        <fullName evidence="9">Membrane protein YcfT</fullName>
    </submittedName>
</protein>
<dbReference type="InterPro" id="IPR002656">
    <property type="entry name" value="Acyl_transf_3_dom"/>
</dbReference>
<proteinExistence type="inferred from homology"/>
<evidence type="ECO:0000256" key="3">
    <source>
        <dbReference type="ARBA" id="ARBA00022475"/>
    </source>
</evidence>
<evidence type="ECO:0000313" key="9">
    <source>
        <dbReference type="EMBL" id="MET3586883.1"/>
    </source>
</evidence>
<feature type="transmembrane region" description="Helical" evidence="7">
    <location>
        <begin position="264"/>
        <end position="285"/>
    </location>
</feature>
<keyword evidence="6 7" id="KW-0472">Membrane</keyword>
<evidence type="ECO:0000256" key="5">
    <source>
        <dbReference type="ARBA" id="ARBA00022989"/>
    </source>
</evidence>
<feature type="transmembrane region" description="Helical" evidence="7">
    <location>
        <begin position="72"/>
        <end position="90"/>
    </location>
</feature>
<evidence type="ECO:0000256" key="1">
    <source>
        <dbReference type="ARBA" id="ARBA00004651"/>
    </source>
</evidence>